<name>A0A918RE06_9FLAO</name>
<gene>
    <name evidence="1" type="ORF">GCM10007028_36280</name>
</gene>
<evidence type="ECO:0000313" key="2">
    <source>
        <dbReference type="Proteomes" id="UP000636004"/>
    </source>
</evidence>
<dbReference type="Proteomes" id="UP000636004">
    <property type="component" value="Unassembled WGS sequence"/>
</dbReference>
<dbReference type="AlphaFoldDB" id="A0A918RE06"/>
<sequence>MKNFLFIISLFLFAIGYSQHDQEFEPTFYSEISEKVASKSYYIVKFGNPSEVIVNDTIFMANSETWIEKNTYTFNSNFEMLVKKYLNNEFVADEIIHLDSIKRILNYKGNLKYEGGKWYITKVNYQYLKDKKIKEKINDSGETYLRYTVTYDSINNPTLIEHTIVGPDKTRLQNINYDYANSQFILMDFNYQGRLEEEIKGNINTNYILEKNENGDITKMYWILTDKTEPFIYEIDYEYDENGNWIKLIKNVLSPDGTIKPYCRTYREIKYKN</sequence>
<dbReference type="EMBL" id="BMWZ01000020">
    <property type="protein sequence ID" value="GGZ94817.1"/>
    <property type="molecule type" value="Genomic_DNA"/>
</dbReference>
<keyword evidence="2" id="KW-1185">Reference proteome</keyword>
<reference evidence="1" key="2">
    <citation type="submission" date="2020-09" db="EMBL/GenBank/DDBJ databases">
        <authorList>
            <person name="Sun Q."/>
            <person name="Kim S."/>
        </authorList>
    </citation>
    <scope>NUCLEOTIDE SEQUENCE</scope>
    <source>
        <strain evidence="1">KCTC 12710</strain>
    </source>
</reference>
<dbReference type="RefSeq" id="WP_189362865.1">
    <property type="nucleotide sequence ID" value="NZ_BMWZ01000020.1"/>
</dbReference>
<accession>A0A918RE06</accession>
<proteinExistence type="predicted"/>
<comment type="caution">
    <text evidence="1">The sequence shown here is derived from an EMBL/GenBank/DDBJ whole genome shotgun (WGS) entry which is preliminary data.</text>
</comment>
<protein>
    <submittedName>
        <fullName evidence="1">Uncharacterized protein</fullName>
    </submittedName>
</protein>
<organism evidence="1 2">
    <name type="scientific">Algibacter mikhailovii</name>
    <dbReference type="NCBI Taxonomy" id="425498"/>
    <lineage>
        <taxon>Bacteria</taxon>
        <taxon>Pseudomonadati</taxon>
        <taxon>Bacteroidota</taxon>
        <taxon>Flavobacteriia</taxon>
        <taxon>Flavobacteriales</taxon>
        <taxon>Flavobacteriaceae</taxon>
        <taxon>Algibacter</taxon>
    </lineage>
</organism>
<evidence type="ECO:0000313" key="1">
    <source>
        <dbReference type="EMBL" id="GGZ94817.1"/>
    </source>
</evidence>
<reference evidence="1" key="1">
    <citation type="journal article" date="2014" name="Int. J. Syst. Evol. Microbiol.">
        <title>Complete genome sequence of Corynebacterium casei LMG S-19264T (=DSM 44701T), isolated from a smear-ripened cheese.</title>
        <authorList>
            <consortium name="US DOE Joint Genome Institute (JGI-PGF)"/>
            <person name="Walter F."/>
            <person name="Albersmeier A."/>
            <person name="Kalinowski J."/>
            <person name="Ruckert C."/>
        </authorList>
    </citation>
    <scope>NUCLEOTIDE SEQUENCE</scope>
    <source>
        <strain evidence="1">KCTC 12710</strain>
    </source>
</reference>